<dbReference type="InterPro" id="IPR009851">
    <property type="entry name" value="Mod_r"/>
</dbReference>
<keyword evidence="5 7" id="KW-0653">Protein transport</keyword>
<comment type="subcellular location">
    <subcellularLocation>
        <location evidence="1">Late endosome membrane</location>
        <topology evidence="1">Peripheral membrane protein</topology>
    </subcellularLocation>
</comment>
<comment type="caution">
    <text evidence="11">The sequence shown here is derived from an EMBL/GenBank/DDBJ whole genome shotgun (WGS) entry which is preliminary data.</text>
</comment>
<name>A0ABP0H1F9_CLALP</name>
<keyword evidence="8" id="KW-0175">Coiled coil</keyword>
<evidence type="ECO:0000256" key="7">
    <source>
        <dbReference type="PROSITE-ProRule" id="PRU00646"/>
    </source>
</evidence>
<dbReference type="InterPro" id="IPR029012">
    <property type="entry name" value="Helix_hairpin_bin_sf"/>
</dbReference>
<evidence type="ECO:0000256" key="6">
    <source>
        <dbReference type="ARBA" id="ARBA00025010"/>
    </source>
</evidence>
<dbReference type="Proteomes" id="UP001642483">
    <property type="component" value="Unassembled WGS sequence"/>
</dbReference>
<protein>
    <recommendedName>
        <fullName evidence="10">VPS37 C-terminal domain-containing protein</fullName>
    </recommendedName>
</protein>
<feature type="domain" description="VPS37 C-terminal" evidence="10">
    <location>
        <begin position="95"/>
        <end position="184"/>
    </location>
</feature>
<dbReference type="SUPFAM" id="SSF140111">
    <property type="entry name" value="Endosomal sorting complex assembly domain"/>
    <property type="match status" value="1"/>
</dbReference>
<proteinExistence type="inferred from homology"/>
<evidence type="ECO:0000259" key="10">
    <source>
        <dbReference type="PROSITE" id="PS51314"/>
    </source>
</evidence>
<feature type="region of interest" description="Disordered" evidence="9">
    <location>
        <begin position="178"/>
        <end position="244"/>
    </location>
</feature>
<evidence type="ECO:0000256" key="9">
    <source>
        <dbReference type="SAM" id="MobiDB-lite"/>
    </source>
</evidence>
<keyword evidence="12" id="KW-1185">Reference proteome</keyword>
<organism evidence="11 12">
    <name type="scientific">Clavelina lepadiformis</name>
    <name type="common">Light-bulb sea squirt</name>
    <name type="synonym">Ascidia lepadiformis</name>
    <dbReference type="NCBI Taxonomy" id="159417"/>
    <lineage>
        <taxon>Eukaryota</taxon>
        <taxon>Metazoa</taxon>
        <taxon>Chordata</taxon>
        <taxon>Tunicata</taxon>
        <taxon>Ascidiacea</taxon>
        <taxon>Aplousobranchia</taxon>
        <taxon>Clavelinidae</taxon>
        <taxon>Clavelina</taxon>
    </lineage>
</organism>
<feature type="compositionally biased region" description="Low complexity" evidence="9">
    <location>
        <begin position="212"/>
        <end position="227"/>
    </location>
</feature>
<evidence type="ECO:0000256" key="5">
    <source>
        <dbReference type="ARBA" id="ARBA00022927"/>
    </source>
</evidence>
<keyword evidence="3 7" id="KW-0813">Transport</keyword>
<dbReference type="Pfam" id="PF07200">
    <property type="entry name" value="Mod_r"/>
    <property type="match status" value="1"/>
</dbReference>
<evidence type="ECO:0000256" key="8">
    <source>
        <dbReference type="SAM" id="Coils"/>
    </source>
</evidence>
<reference evidence="11 12" key="1">
    <citation type="submission" date="2024-02" db="EMBL/GenBank/DDBJ databases">
        <authorList>
            <person name="Daric V."/>
            <person name="Darras S."/>
        </authorList>
    </citation>
    <scope>NUCLEOTIDE SEQUENCE [LARGE SCALE GENOMIC DNA]</scope>
</reference>
<comment type="similarity">
    <text evidence="2">Belongs to the VPS37 family.</text>
</comment>
<evidence type="ECO:0000256" key="2">
    <source>
        <dbReference type="ARBA" id="ARBA00007617"/>
    </source>
</evidence>
<dbReference type="PANTHER" id="PTHR13678:SF27">
    <property type="entry name" value="LD45836P"/>
    <property type="match status" value="1"/>
</dbReference>
<evidence type="ECO:0000256" key="3">
    <source>
        <dbReference type="ARBA" id="ARBA00022448"/>
    </source>
</evidence>
<feature type="coiled-coil region" evidence="8">
    <location>
        <begin position="77"/>
        <end position="138"/>
    </location>
</feature>
<evidence type="ECO:0000256" key="1">
    <source>
        <dbReference type="ARBA" id="ARBA00004633"/>
    </source>
</evidence>
<evidence type="ECO:0000256" key="4">
    <source>
        <dbReference type="ARBA" id="ARBA00022753"/>
    </source>
</evidence>
<dbReference type="InterPro" id="IPR037202">
    <property type="entry name" value="ESCRT_assembly_dom"/>
</dbReference>
<keyword evidence="4" id="KW-0967">Endosome</keyword>
<dbReference type="Gene3D" id="1.10.287.660">
    <property type="entry name" value="Helix hairpin bin"/>
    <property type="match status" value="1"/>
</dbReference>
<gene>
    <name evidence="11" type="ORF">CVLEPA_LOCUS31343</name>
</gene>
<dbReference type="PANTHER" id="PTHR13678">
    <property type="entry name" value="VACUOLAR PROTEIN SORTING-ASSOCIATED PROTEIN 37"/>
    <property type="match status" value="1"/>
</dbReference>
<accession>A0ABP0H1F9</accession>
<comment type="function">
    <text evidence="6">Component of the ESCRT-I complex, a regulator of vesicular trafficking process. Required for the sorting of endocytic ubiquitinated cargos into multivesicular bodies. May be involved in cell growth and differentiation.</text>
</comment>
<feature type="compositionally biased region" description="Low complexity" evidence="9">
    <location>
        <begin position="181"/>
        <end position="197"/>
    </location>
</feature>
<evidence type="ECO:0000313" key="12">
    <source>
        <dbReference type="Proteomes" id="UP001642483"/>
    </source>
</evidence>
<sequence>MNFQFPPSGRTMDEPDFTNLLEDATKDDLQDLMDDEDKINQIICDQQKMKQMRLDKDLLQAENRSIADHNVSQEPILNELRQTLAEKYSHLKELQERFLLNQAKMESLQKDVNLETMLAVLQTTCADTEEKSEELAEQLFNGELPVQDFMTNYKAKRMQAHMRRIKTEKMRELILDVQRNSTTTTTPTIPPRGSISTPPYPGSSRQMQSGAYQPQYQPQLQSPSYPSNAFSQPSAQQYPSYKWR</sequence>
<dbReference type="EMBL" id="CAWYQH010000174">
    <property type="protein sequence ID" value="CAK8697851.1"/>
    <property type="molecule type" value="Genomic_DNA"/>
</dbReference>
<dbReference type="PROSITE" id="PS51314">
    <property type="entry name" value="VPS37_C"/>
    <property type="match status" value="1"/>
</dbReference>
<evidence type="ECO:0000313" key="11">
    <source>
        <dbReference type="EMBL" id="CAK8697851.1"/>
    </source>
</evidence>
<feature type="compositionally biased region" description="Polar residues" evidence="9">
    <location>
        <begin position="228"/>
        <end position="244"/>
    </location>
</feature>